<dbReference type="InterPro" id="IPR051796">
    <property type="entry name" value="ISF_SsuE-like"/>
</dbReference>
<evidence type="ECO:0000256" key="2">
    <source>
        <dbReference type="ARBA" id="ARBA00022643"/>
    </source>
</evidence>
<evidence type="ECO:0000313" key="4">
    <source>
        <dbReference type="EMBL" id="RDY25383.1"/>
    </source>
</evidence>
<evidence type="ECO:0000313" key="5">
    <source>
        <dbReference type="Proteomes" id="UP000215694"/>
    </source>
</evidence>
<comment type="caution">
    <text evidence="4">The sequence shown here is derived from an EMBL/GenBank/DDBJ whole genome shotgun (WGS) entry which is preliminary data.</text>
</comment>
<keyword evidence="5" id="KW-1185">Reference proteome</keyword>
<dbReference type="SUPFAM" id="SSF52218">
    <property type="entry name" value="Flavoproteins"/>
    <property type="match status" value="1"/>
</dbReference>
<dbReference type="GO" id="GO:0016491">
    <property type="term" value="F:oxidoreductase activity"/>
    <property type="evidence" value="ECO:0007669"/>
    <property type="project" value="InterPro"/>
</dbReference>
<dbReference type="RefSeq" id="WP_094369068.1">
    <property type="nucleotide sequence ID" value="NZ_NOJY02000077.1"/>
</dbReference>
<sequence>MKVLAINGSPHKNGCTYTAIKLIAGQLEKQGIEVEIVHIGDRPIRGCSGCGACSNMKDSKCIFNDDLVNECIEKSKFVDGIILGSPVYYSGIAGSMKAFLDRFFYAGKHLRYKVGVSVVSLRRSGAVDTFHQLNNYFNLADIVITPSHYWNALHGNKPEEVLQDGEGVQIMQTLGKNMAWLLNVIDNSKETVQKPQKEERIKTNFIR</sequence>
<dbReference type="InterPro" id="IPR005025">
    <property type="entry name" value="FMN_Rdtase-like_dom"/>
</dbReference>
<protein>
    <submittedName>
        <fullName evidence="4">Flavodoxin family protein</fullName>
    </submittedName>
</protein>
<evidence type="ECO:0000256" key="1">
    <source>
        <dbReference type="ARBA" id="ARBA00022630"/>
    </source>
</evidence>
<keyword evidence="2" id="KW-0288">FMN</keyword>
<dbReference type="AlphaFoldDB" id="A0A371IY21"/>
<dbReference type="Pfam" id="PF03358">
    <property type="entry name" value="FMN_red"/>
    <property type="match status" value="1"/>
</dbReference>
<dbReference type="Gene3D" id="3.40.50.360">
    <property type="match status" value="1"/>
</dbReference>
<evidence type="ECO:0000259" key="3">
    <source>
        <dbReference type="Pfam" id="PF03358"/>
    </source>
</evidence>
<gene>
    <name evidence="4" type="ORF">CHL78_018450</name>
</gene>
<organism evidence="4 5">
    <name type="scientific">Romboutsia weinsteinii</name>
    <dbReference type="NCBI Taxonomy" id="2020949"/>
    <lineage>
        <taxon>Bacteria</taxon>
        <taxon>Bacillati</taxon>
        <taxon>Bacillota</taxon>
        <taxon>Clostridia</taxon>
        <taxon>Peptostreptococcales</taxon>
        <taxon>Peptostreptococcaceae</taxon>
        <taxon>Romboutsia</taxon>
    </lineage>
</organism>
<dbReference type="PANTHER" id="PTHR43278">
    <property type="entry name" value="NAD(P)H-DEPENDENT FMN-CONTAINING OXIDOREDUCTASE YWQN-RELATED"/>
    <property type="match status" value="1"/>
</dbReference>
<accession>A0A371IY21</accession>
<feature type="domain" description="NADPH-dependent FMN reductase-like" evidence="3">
    <location>
        <begin position="1"/>
        <end position="152"/>
    </location>
</feature>
<dbReference type="OrthoDB" id="9790975at2"/>
<keyword evidence="1" id="KW-0285">Flavoprotein</keyword>
<dbReference type="PANTHER" id="PTHR43278:SF4">
    <property type="entry name" value="NAD(P)H-DEPENDENT FMN-CONTAINING OXIDOREDUCTASE YWQN-RELATED"/>
    <property type="match status" value="1"/>
</dbReference>
<dbReference type="Proteomes" id="UP000215694">
    <property type="component" value="Unassembled WGS sequence"/>
</dbReference>
<reference evidence="4 5" key="1">
    <citation type="journal article" date="2017" name="Genome Announc.">
        <title>Draft Genome Sequence of Romboutsia weinsteinii sp. nov. Strain CCRI-19649(T) Isolated from Surface Water.</title>
        <authorList>
            <person name="Maheux A.F."/>
            <person name="Boudreau D.K."/>
            <person name="Berube E."/>
            <person name="Boissinot M."/>
            <person name="Cantin P."/>
            <person name="Raymond F."/>
            <person name="Corbeil J."/>
            <person name="Omar R.F."/>
            <person name="Bergeron M.G."/>
        </authorList>
    </citation>
    <scope>NUCLEOTIDE SEQUENCE [LARGE SCALE GENOMIC DNA]</scope>
    <source>
        <strain evidence="4 5">CCRI-19649</strain>
    </source>
</reference>
<proteinExistence type="predicted"/>
<dbReference type="EMBL" id="NOJY02000077">
    <property type="protein sequence ID" value="RDY25383.1"/>
    <property type="molecule type" value="Genomic_DNA"/>
</dbReference>
<dbReference type="InterPro" id="IPR029039">
    <property type="entry name" value="Flavoprotein-like_sf"/>
</dbReference>
<name>A0A371IY21_9FIRM</name>